<keyword evidence="3" id="KW-1185">Reference proteome</keyword>
<reference evidence="2 3" key="1">
    <citation type="submission" date="2020-01" db="EMBL/GenBank/DDBJ databases">
        <title>Genome analysis.</title>
        <authorList>
            <person name="Wu S."/>
            <person name="Wang G."/>
        </authorList>
    </citation>
    <scope>NUCLEOTIDE SEQUENCE [LARGE SCALE GENOMIC DNA]</scope>
    <source>
        <strain evidence="2 3">SYL130</strain>
    </source>
</reference>
<dbReference type="PANTHER" id="PTHR19328">
    <property type="entry name" value="HEDGEHOG-INTERACTING PROTEIN"/>
    <property type="match status" value="1"/>
</dbReference>
<dbReference type="EMBL" id="JAACJS010000012">
    <property type="protein sequence ID" value="NCI50166.1"/>
    <property type="molecule type" value="Genomic_DNA"/>
</dbReference>
<evidence type="ECO:0000313" key="3">
    <source>
        <dbReference type="Proteomes" id="UP000753802"/>
    </source>
</evidence>
<accession>A0ABW9ZZ58</accession>
<dbReference type="Gene3D" id="2.120.10.30">
    <property type="entry name" value="TolB, C-terminal domain"/>
    <property type="match status" value="1"/>
</dbReference>
<dbReference type="InterPro" id="IPR011041">
    <property type="entry name" value="Quinoprot_gluc/sorb_DH_b-prop"/>
</dbReference>
<dbReference type="Pfam" id="PF07995">
    <property type="entry name" value="GSDH"/>
    <property type="match status" value="1"/>
</dbReference>
<gene>
    <name evidence="2" type="ORF">GWC95_09545</name>
</gene>
<dbReference type="InterPro" id="IPR011042">
    <property type="entry name" value="6-blade_b-propeller_TolB-like"/>
</dbReference>
<dbReference type="RefSeq" id="WP_161818474.1">
    <property type="nucleotide sequence ID" value="NZ_JAACJS010000012.1"/>
</dbReference>
<name>A0ABW9ZZ58_9BACT</name>
<feature type="domain" description="Glucose/Sorbosone dehydrogenase" evidence="1">
    <location>
        <begin position="55"/>
        <end position="385"/>
    </location>
</feature>
<dbReference type="InterPro" id="IPR012938">
    <property type="entry name" value="Glc/Sorbosone_DH"/>
</dbReference>
<dbReference type="SUPFAM" id="SSF50952">
    <property type="entry name" value="Soluble quinoprotein glucose dehydrogenase"/>
    <property type="match status" value="1"/>
</dbReference>
<dbReference type="PROSITE" id="PS51257">
    <property type="entry name" value="PROKAR_LIPOPROTEIN"/>
    <property type="match status" value="1"/>
</dbReference>
<evidence type="ECO:0000259" key="1">
    <source>
        <dbReference type="Pfam" id="PF07995"/>
    </source>
</evidence>
<proteinExistence type="predicted"/>
<organism evidence="2 3">
    <name type="scientific">Sediminibacterium roseum</name>
    <dbReference type="NCBI Taxonomy" id="1978412"/>
    <lineage>
        <taxon>Bacteria</taxon>
        <taxon>Pseudomonadati</taxon>
        <taxon>Bacteroidota</taxon>
        <taxon>Chitinophagia</taxon>
        <taxon>Chitinophagales</taxon>
        <taxon>Chitinophagaceae</taxon>
        <taxon>Sediminibacterium</taxon>
    </lineage>
</organism>
<protein>
    <submittedName>
        <fullName evidence="2">PQQ-dependent sugar dehydrogenase</fullName>
    </submittedName>
</protein>
<comment type="caution">
    <text evidence="2">The sequence shown here is derived from an EMBL/GenBank/DDBJ whole genome shotgun (WGS) entry which is preliminary data.</text>
</comment>
<dbReference type="Proteomes" id="UP000753802">
    <property type="component" value="Unassembled WGS sequence"/>
</dbReference>
<dbReference type="PANTHER" id="PTHR19328:SF75">
    <property type="entry name" value="ALDOSE SUGAR DEHYDROGENASE YLII"/>
    <property type="match status" value="1"/>
</dbReference>
<evidence type="ECO:0000313" key="2">
    <source>
        <dbReference type="EMBL" id="NCI50166.1"/>
    </source>
</evidence>
<sequence>MLRSRSFAAWLFAAAFTITVSSCTKKDTSGVPGDDPPSTVEPTIKTETLITGYEIIWGMDFLPDGDLLFTEKKGKLHRYHTGAVIEITGLPAVNTNGQGGLLDIKVHPDYAANGWVYCTYSGFDANKNGVLTLVRFRINGTAIANLETLLVASTPNTWGGHYGSRIAFDNAGFLYVSVGEGGPGTQGGANSLNKNAQNVKAEWGKVHRMTPDGKAPADNPILPGNTVPSTVFTYGHRNPQGLALNPFTNEIWEDEHGPKGGDEINIIRKGNNYGWPFYSYGVNYDGSMISANPEAAGITNPIHTWTPSIAPCGMAFITSNKYGPWKGNVLVGSLAFTHLTRLQVGNNTITKETKMLEGVGRVRNVKQGPDGLIYVSVEGPGRIIRLMPQ</sequence>